<dbReference type="EMBL" id="JANRMS010003120">
    <property type="protein sequence ID" value="KAJ3519577.1"/>
    <property type="molecule type" value="Genomic_DNA"/>
</dbReference>
<gene>
    <name evidence="1" type="ORF">NM208_g14076</name>
</gene>
<organism evidence="1 2">
    <name type="scientific">Fusarium decemcellulare</name>
    <dbReference type="NCBI Taxonomy" id="57161"/>
    <lineage>
        <taxon>Eukaryota</taxon>
        <taxon>Fungi</taxon>
        <taxon>Dikarya</taxon>
        <taxon>Ascomycota</taxon>
        <taxon>Pezizomycotina</taxon>
        <taxon>Sordariomycetes</taxon>
        <taxon>Hypocreomycetidae</taxon>
        <taxon>Hypocreales</taxon>
        <taxon>Nectriaceae</taxon>
        <taxon>Fusarium</taxon>
        <taxon>Fusarium decemcellulare species complex</taxon>
    </lineage>
</organism>
<comment type="caution">
    <text evidence="1">The sequence shown here is derived from an EMBL/GenBank/DDBJ whole genome shotgun (WGS) entry which is preliminary data.</text>
</comment>
<protein>
    <submittedName>
        <fullName evidence="1">Uncharacterized protein</fullName>
    </submittedName>
</protein>
<accession>A0ACC1RKW7</accession>
<evidence type="ECO:0000313" key="2">
    <source>
        <dbReference type="Proteomes" id="UP001148629"/>
    </source>
</evidence>
<reference evidence="1" key="1">
    <citation type="submission" date="2022-08" db="EMBL/GenBank/DDBJ databases">
        <title>Genome Sequence of Fusarium decemcellulare.</title>
        <authorList>
            <person name="Buettner E."/>
        </authorList>
    </citation>
    <scope>NUCLEOTIDE SEQUENCE</scope>
    <source>
        <strain evidence="1">Babe19</strain>
    </source>
</reference>
<dbReference type="Proteomes" id="UP001148629">
    <property type="component" value="Unassembled WGS sequence"/>
</dbReference>
<evidence type="ECO:0000313" key="1">
    <source>
        <dbReference type="EMBL" id="KAJ3519577.1"/>
    </source>
</evidence>
<proteinExistence type="predicted"/>
<sequence>MISAMLSNDAVNLLFDLLAIGLLALDSLGRAIKLKVNSYLDGIFDFLQGSGLDRLWPGFYLLGVEVHGLGPFGDVDGGNVSHRQKVVYIAFRDAELSRQFLPTFIMHFATAAIFVAVTASAIAIPTELGVRQEQKSSAVLVCTDGTFADARATMVNAVCINTYGCEGGTAPFLSSGTWTGGCVGCPRGQNANKFGNCLFSYI</sequence>
<name>A0ACC1RKW7_9HYPO</name>
<keyword evidence="2" id="KW-1185">Reference proteome</keyword>